<dbReference type="RefSeq" id="WP_280879764.1">
    <property type="nucleotide sequence ID" value="NZ_JARXVH010000011.1"/>
</dbReference>
<organism evidence="1 2">
    <name type="scientific">Streptomyces pseudovenezuelae</name>
    <dbReference type="NCBI Taxonomy" id="67350"/>
    <lineage>
        <taxon>Bacteria</taxon>
        <taxon>Bacillati</taxon>
        <taxon>Actinomycetota</taxon>
        <taxon>Actinomycetes</taxon>
        <taxon>Kitasatosporales</taxon>
        <taxon>Streptomycetaceae</taxon>
        <taxon>Streptomyces</taxon>
        <taxon>Streptomyces aurantiacus group</taxon>
    </lineage>
</organism>
<dbReference type="EMBL" id="JARXVH010000011">
    <property type="protein sequence ID" value="MDH6218915.1"/>
    <property type="molecule type" value="Genomic_DNA"/>
</dbReference>
<evidence type="ECO:0000313" key="2">
    <source>
        <dbReference type="Proteomes" id="UP001160499"/>
    </source>
</evidence>
<protein>
    <submittedName>
        <fullName evidence="1">Uncharacterized protein YuzE</fullName>
    </submittedName>
</protein>
<evidence type="ECO:0000313" key="1">
    <source>
        <dbReference type="EMBL" id="MDH6218915.1"/>
    </source>
</evidence>
<accession>A0ABT6LRG1</accession>
<sequence>MPDVKVTYDKSVNAAYINFTDPQVSVRSAHTCPCDPIDVDGMINLDFDEQGRLIGIEVLAATSKLPEYVLQAAERLDSEGS</sequence>
<name>A0ABT6LRG1_9ACTN</name>
<reference evidence="1 2" key="1">
    <citation type="submission" date="2023-04" db="EMBL/GenBank/DDBJ databases">
        <title>Forest soil microbial communities from Buena Vista Peninsula, Colon Province, Panama.</title>
        <authorList>
            <person name="Bouskill N."/>
        </authorList>
    </citation>
    <scope>NUCLEOTIDE SEQUENCE [LARGE SCALE GENOMIC DNA]</scope>
    <source>
        <strain evidence="1 2">GGS1</strain>
    </source>
</reference>
<dbReference type="Proteomes" id="UP001160499">
    <property type="component" value="Unassembled WGS sequence"/>
</dbReference>
<keyword evidence="2" id="KW-1185">Reference proteome</keyword>
<dbReference type="Pfam" id="PF10049">
    <property type="entry name" value="DUF2283"/>
    <property type="match status" value="1"/>
</dbReference>
<dbReference type="InterPro" id="IPR019270">
    <property type="entry name" value="DUF2283"/>
</dbReference>
<proteinExistence type="predicted"/>
<gene>
    <name evidence="1" type="ORF">M2283_006249</name>
</gene>
<comment type="caution">
    <text evidence="1">The sequence shown here is derived from an EMBL/GenBank/DDBJ whole genome shotgun (WGS) entry which is preliminary data.</text>
</comment>